<protein>
    <submittedName>
        <fullName evidence="1">Uncharacterized protein</fullName>
    </submittedName>
</protein>
<reference evidence="1 2" key="1">
    <citation type="submission" date="2020-02" db="EMBL/GenBank/DDBJ databases">
        <authorList>
            <person name="Li X.-J."/>
            <person name="Han X.-M."/>
        </authorList>
    </citation>
    <scope>NUCLEOTIDE SEQUENCE [LARGE SCALE GENOMIC DNA]</scope>
    <source>
        <strain evidence="1 2">CCTCC AB 2017055</strain>
    </source>
</reference>
<name>A0A6L9S8E1_9ACTN</name>
<accession>A0A6L9S8E1</accession>
<dbReference type="EMBL" id="JAAGOA010000007">
    <property type="protein sequence ID" value="NEE00971.1"/>
    <property type="molecule type" value="Genomic_DNA"/>
</dbReference>
<dbReference type="AlphaFoldDB" id="A0A6L9S8E1"/>
<organism evidence="1 2">
    <name type="scientific">Phytoactinopolyspora halotolerans</name>
    <dbReference type="NCBI Taxonomy" id="1981512"/>
    <lineage>
        <taxon>Bacteria</taxon>
        <taxon>Bacillati</taxon>
        <taxon>Actinomycetota</taxon>
        <taxon>Actinomycetes</taxon>
        <taxon>Jiangellales</taxon>
        <taxon>Jiangellaceae</taxon>
        <taxon>Phytoactinopolyspora</taxon>
    </lineage>
</organism>
<dbReference type="Proteomes" id="UP000475214">
    <property type="component" value="Unassembled WGS sequence"/>
</dbReference>
<proteinExistence type="predicted"/>
<evidence type="ECO:0000313" key="1">
    <source>
        <dbReference type="EMBL" id="NEE00971.1"/>
    </source>
</evidence>
<evidence type="ECO:0000313" key="2">
    <source>
        <dbReference type="Proteomes" id="UP000475214"/>
    </source>
</evidence>
<gene>
    <name evidence="1" type="ORF">G1H10_12420</name>
</gene>
<comment type="caution">
    <text evidence="1">The sequence shown here is derived from an EMBL/GenBank/DDBJ whole genome shotgun (WGS) entry which is preliminary data.</text>
</comment>
<sequence length="50" mass="5771">MKKALIILLVAFVVYFLLAEPDGMADIFSTIFDFFGDLFDAIILFFEELF</sequence>
<dbReference type="RefSeq" id="WP_163737670.1">
    <property type="nucleotide sequence ID" value="NZ_JAAGOA010000007.1"/>
</dbReference>
<keyword evidence="2" id="KW-1185">Reference proteome</keyword>